<evidence type="ECO:0000313" key="3">
    <source>
        <dbReference type="EMBL" id="KXJ93582.1"/>
    </source>
</evidence>
<sequence>MSSPRRPRPQQYSSWNSSSGIATGLRFWTSGVSAERRQQRVLSSPRRPRPQQYSSLNSPSLRAVVSRTVTSLGAAVAKLASRATTAAMLVICMMAVIMM</sequence>
<feature type="region of interest" description="Disordered" evidence="1">
    <location>
        <begin position="1"/>
        <end position="21"/>
    </location>
</feature>
<dbReference type="Proteomes" id="UP000070501">
    <property type="component" value="Unassembled WGS sequence"/>
</dbReference>
<feature type="transmembrane region" description="Helical" evidence="2">
    <location>
        <begin position="79"/>
        <end position="98"/>
    </location>
</feature>
<name>A0A136J8W2_9PEZI</name>
<reference evidence="4" key="1">
    <citation type="submission" date="2016-02" db="EMBL/GenBank/DDBJ databases">
        <title>Draft genome sequence of Microdochium bolleyi, a fungal endophyte of beachgrass.</title>
        <authorList>
            <consortium name="DOE Joint Genome Institute"/>
            <person name="David A.S."/>
            <person name="May G."/>
            <person name="Haridas S."/>
            <person name="Lim J."/>
            <person name="Wang M."/>
            <person name="Labutti K."/>
            <person name="Lipzen A."/>
            <person name="Barry K."/>
            <person name="Grigoriev I.V."/>
        </authorList>
    </citation>
    <scope>NUCLEOTIDE SEQUENCE [LARGE SCALE GENOMIC DNA]</scope>
    <source>
        <strain evidence="4">J235TASD1</strain>
    </source>
</reference>
<gene>
    <name evidence="3" type="ORF">Micbo1qcDRAFT_161601</name>
</gene>
<dbReference type="AlphaFoldDB" id="A0A136J8W2"/>
<keyword evidence="2" id="KW-0472">Membrane</keyword>
<feature type="compositionally biased region" description="Polar residues" evidence="1">
    <location>
        <begin position="10"/>
        <end position="21"/>
    </location>
</feature>
<keyword evidence="2" id="KW-1133">Transmembrane helix</keyword>
<evidence type="ECO:0000313" key="4">
    <source>
        <dbReference type="Proteomes" id="UP000070501"/>
    </source>
</evidence>
<feature type="region of interest" description="Disordered" evidence="1">
    <location>
        <begin position="38"/>
        <end position="59"/>
    </location>
</feature>
<keyword evidence="4" id="KW-1185">Reference proteome</keyword>
<evidence type="ECO:0000256" key="1">
    <source>
        <dbReference type="SAM" id="MobiDB-lite"/>
    </source>
</evidence>
<organism evidence="3 4">
    <name type="scientific">Microdochium bolleyi</name>
    <dbReference type="NCBI Taxonomy" id="196109"/>
    <lineage>
        <taxon>Eukaryota</taxon>
        <taxon>Fungi</taxon>
        <taxon>Dikarya</taxon>
        <taxon>Ascomycota</taxon>
        <taxon>Pezizomycotina</taxon>
        <taxon>Sordariomycetes</taxon>
        <taxon>Xylariomycetidae</taxon>
        <taxon>Xylariales</taxon>
        <taxon>Microdochiaceae</taxon>
        <taxon>Microdochium</taxon>
    </lineage>
</organism>
<dbReference type="InParanoid" id="A0A136J8W2"/>
<protein>
    <submittedName>
        <fullName evidence="3">Uncharacterized protein</fullName>
    </submittedName>
</protein>
<dbReference type="EMBL" id="KQ964248">
    <property type="protein sequence ID" value="KXJ93582.1"/>
    <property type="molecule type" value="Genomic_DNA"/>
</dbReference>
<evidence type="ECO:0000256" key="2">
    <source>
        <dbReference type="SAM" id="Phobius"/>
    </source>
</evidence>
<accession>A0A136J8W2</accession>
<proteinExistence type="predicted"/>
<keyword evidence="2" id="KW-0812">Transmembrane</keyword>